<keyword evidence="3" id="KW-0690">Ribosome biogenesis</keyword>
<dbReference type="EMBL" id="KB097587">
    <property type="protein sequence ID" value="ESN93903.1"/>
    <property type="molecule type" value="Genomic_DNA"/>
</dbReference>
<dbReference type="OMA" id="YTDQNKG"/>
<dbReference type="InterPro" id="IPR023797">
    <property type="entry name" value="RNA3'_phos_cyclase_dom"/>
</dbReference>
<feature type="domain" description="RNA 3'-terminal phosphate cyclase insert" evidence="6">
    <location>
        <begin position="191"/>
        <end position="293"/>
    </location>
</feature>
<sequence length="378" mass="41261">MANKGQMLTYEGCNFFRQRVLLATLSGRSLKVHKIRQFDDKVGVSPFEVDLMKLVEKLSKGATIMFSEDTTSLTYHPGLLDGGRVQHDCHTSRGIGYYLELVIYLAPFMKKPLDITLTGVTNNQQDISVDSIQFATLPVLKLFLGSDEGLSLKINKRGCLPEAGGEINFTCPTKPKLRSLQLNLNPSSLLVKRIRGVAWTCRVSPADCKRMTDGAKEVLSGCMLSDVFITSDHRKGPSAGKSPGFGITLVAETKTGVCYCSEAMSNAKGSSSGPSLPEDIGKEAAIKLLLEISKGGCVDSNNQCLASTLMVLNDKDVSKLLVGPLTDYTIHHLRHLRDFFGVTFKIDPREVKDVGRGEDKLLLTCVGVGYKNLSRPIL</sequence>
<proteinExistence type="inferred from homology"/>
<evidence type="ECO:0000259" key="5">
    <source>
        <dbReference type="Pfam" id="PF01137"/>
    </source>
</evidence>
<evidence type="ECO:0000256" key="3">
    <source>
        <dbReference type="ARBA" id="ARBA00022517"/>
    </source>
</evidence>
<dbReference type="InterPro" id="IPR037136">
    <property type="entry name" value="RNA3'_phos_cyclase_dom_sf"/>
</dbReference>
<dbReference type="STRING" id="6412.T1EG77"/>
<dbReference type="PANTHER" id="PTHR11096:SF1">
    <property type="entry name" value="RNA 3'-TERMINAL PHOSPHATE CYCLASE-LIKE PROTEIN"/>
    <property type="match status" value="1"/>
</dbReference>
<dbReference type="Pfam" id="PF01137">
    <property type="entry name" value="RTC"/>
    <property type="match status" value="1"/>
</dbReference>
<dbReference type="GO" id="GO:0005730">
    <property type="term" value="C:nucleolus"/>
    <property type="evidence" value="ECO:0000318"/>
    <property type="project" value="GO_Central"/>
</dbReference>
<evidence type="ECO:0000256" key="2">
    <source>
        <dbReference type="ARBA" id="ARBA00007089"/>
    </source>
</evidence>
<feature type="domain" description="RNA 3'-terminal phosphate cyclase" evidence="5">
    <location>
        <begin position="9"/>
        <end position="346"/>
    </location>
</feature>
<dbReference type="GO" id="GO:0004521">
    <property type="term" value="F:RNA endonuclease activity"/>
    <property type="evidence" value="ECO:0000318"/>
    <property type="project" value="GO_Central"/>
</dbReference>
<dbReference type="InterPro" id="IPR000228">
    <property type="entry name" value="RNA3'_term_phos_cyc"/>
</dbReference>
<dbReference type="Gene3D" id="3.65.10.20">
    <property type="entry name" value="RNA 3'-terminal phosphate cyclase domain"/>
    <property type="match status" value="1"/>
</dbReference>
<dbReference type="GeneID" id="20195579"/>
<organism evidence="8 9">
    <name type="scientific">Helobdella robusta</name>
    <name type="common">Californian leech</name>
    <dbReference type="NCBI Taxonomy" id="6412"/>
    <lineage>
        <taxon>Eukaryota</taxon>
        <taxon>Metazoa</taxon>
        <taxon>Spiralia</taxon>
        <taxon>Lophotrochozoa</taxon>
        <taxon>Annelida</taxon>
        <taxon>Clitellata</taxon>
        <taxon>Hirudinea</taxon>
        <taxon>Rhynchobdellida</taxon>
        <taxon>Glossiphoniidae</taxon>
        <taxon>Helobdella</taxon>
    </lineage>
</organism>
<evidence type="ECO:0000259" key="6">
    <source>
        <dbReference type="Pfam" id="PF05189"/>
    </source>
</evidence>
<dbReference type="InterPro" id="IPR013792">
    <property type="entry name" value="RNA3'P_cycl/enolpyr_Trfase_a/b"/>
</dbReference>
<dbReference type="NCBIfam" id="TIGR03400">
    <property type="entry name" value="18S_RNA_Rcl1p"/>
    <property type="match status" value="1"/>
</dbReference>
<accession>T1EG77</accession>
<dbReference type="InterPro" id="IPR016443">
    <property type="entry name" value="RNA3'_term_phos_cyc_type_2"/>
</dbReference>
<dbReference type="CDD" id="cd00875">
    <property type="entry name" value="RNA_Cyclase_Class_I"/>
    <property type="match status" value="1"/>
</dbReference>
<dbReference type="eggNOG" id="KOG3980">
    <property type="taxonomic scope" value="Eukaryota"/>
</dbReference>
<dbReference type="Proteomes" id="UP000015101">
    <property type="component" value="Unassembled WGS sequence"/>
</dbReference>
<dbReference type="FunFam" id="3.30.360.20:FF:000004">
    <property type="entry name" value="18S rRNA biogenesis protein"/>
    <property type="match status" value="1"/>
</dbReference>
<dbReference type="PANTHER" id="PTHR11096">
    <property type="entry name" value="RNA 3' TERMINAL PHOSPHATE CYCLASE"/>
    <property type="match status" value="1"/>
</dbReference>
<dbReference type="OrthoDB" id="1911237at2759"/>
<dbReference type="InterPro" id="IPR036553">
    <property type="entry name" value="RPTC_insert"/>
</dbReference>
<name>T1EG77_HELRO</name>
<dbReference type="GO" id="GO:0000479">
    <property type="term" value="P:endonucleolytic cleavage of tricistronic rRNA transcript (SSU-rRNA, 5.8S rRNA, LSU-rRNA)"/>
    <property type="evidence" value="ECO:0000318"/>
    <property type="project" value="GO_Central"/>
</dbReference>
<reference evidence="9" key="1">
    <citation type="submission" date="2012-12" db="EMBL/GenBank/DDBJ databases">
        <authorList>
            <person name="Hellsten U."/>
            <person name="Grimwood J."/>
            <person name="Chapman J.A."/>
            <person name="Shapiro H."/>
            <person name="Aerts A."/>
            <person name="Otillar R.P."/>
            <person name="Terry A.Y."/>
            <person name="Boore J.L."/>
            <person name="Simakov O."/>
            <person name="Marletaz F."/>
            <person name="Cho S.-J."/>
            <person name="Edsinger-Gonzales E."/>
            <person name="Havlak P."/>
            <person name="Kuo D.-H."/>
            <person name="Larsson T."/>
            <person name="Lv J."/>
            <person name="Arendt D."/>
            <person name="Savage R."/>
            <person name="Osoegawa K."/>
            <person name="de Jong P."/>
            <person name="Lindberg D.R."/>
            <person name="Seaver E.C."/>
            <person name="Weisblat D.A."/>
            <person name="Putnam N.H."/>
            <person name="Grigoriev I.V."/>
            <person name="Rokhsar D.S."/>
        </authorList>
    </citation>
    <scope>NUCLEOTIDE SEQUENCE</scope>
</reference>
<evidence type="ECO:0000313" key="7">
    <source>
        <dbReference type="EMBL" id="ESN93903.1"/>
    </source>
</evidence>
<evidence type="ECO:0000313" key="8">
    <source>
        <dbReference type="EnsemblMetazoa" id="HelroP115371"/>
    </source>
</evidence>
<dbReference type="SUPFAM" id="SSF55205">
    <property type="entry name" value="EPT/RTPC-like"/>
    <property type="match status" value="1"/>
</dbReference>
<evidence type="ECO:0000256" key="4">
    <source>
        <dbReference type="ARBA" id="ARBA00023242"/>
    </source>
</evidence>
<comment type="subcellular location">
    <subcellularLocation>
        <location evidence="1">Nucleus</location>
        <location evidence="1">Nucleolus</location>
    </subcellularLocation>
</comment>
<dbReference type="EnsemblMetazoa" id="HelroT115371">
    <property type="protein sequence ID" value="HelroP115371"/>
    <property type="gene ID" value="HelroG115371"/>
</dbReference>
<reference evidence="8" key="3">
    <citation type="submission" date="2015-06" db="UniProtKB">
        <authorList>
            <consortium name="EnsemblMetazoa"/>
        </authorList>
    </citation>
    <scope>IDENTIFICATION</scope>
</reference>
<comment type="similarity">
    <text evidence="2">Belongs to the RNA 3'-terminal cyclase family. Type 2 subfamily.</text>
</comment>
<dbReference type="RefSeq" id="XP_009028098.1">
    <property type="nucleotide sequence ID" value="XM_009029850.1"/>
</dbReference>
<evidence type="ECO:0000256" key="1">
    <source>
        <dbReference type="ARBA" id="ARBA00004604"/>
    </source>
</evidence>
<protein>
    <recommendedName>
        <fullName evidence="10">RNA 3'-terminal phosphate cyclase domain-containing protein</fullName>
    </recommendedName>
</protein>
<gene>
    <name evidence="8" type="primary">20195579</name>
    <name evidence="7" type="ORF">HELRODRAFT_115371</name>
</gene>
<evidence type="ECO:0000313" key="9">
    <source>
        <dbReference type="Proteomes" id="UP000015101"/>
    </source>
</evidence>
<dbReference type="AlphaFoldDB" id="T1EG77"/>
<dbReference type="Gene3D" id="3.30.360.20">
    <property type="entry name" value="RNA 3'-terminal phosphate cyclase, insert domain"/>
    <property type="match status" value="1"/>
</dbReference>
<dbReference type="EMBL" id="AMQM01007257">
    <property type="status" value="NOT_ANNOTATED_CDS"/>
    <property type="molecule type" value="Genomic_DNA"/>
</dbReference>
<keyword evidence="9" id="KW-1185">Reference proteome</keyword>
<evidence type="ECO:0008006" key="10">
    <source>
        <dbReference type="Google" id="ProtNLM"/>
    </source>
</evidence>
<dbReference type="InParanoid" id="T1EG77"/>
<dbReference type="KEGG" id="hro:HELRODRAFT_115371"/>
<keyword evidence="4" id="KW-0539">Nucleus</keyword>
<reference evidence="7 9" key="2">
    <citation type="journal article" date="2013" name="Nature">
        <title>Insights into bilaterian evolution from three spiralian genomes.</title>
        <authorList>
            <person name="Simakov O."/>
            <person name="Marletaz F."/>
            <person name="Cho S.J."/>
            <person name="Edsinger-Gonzales E."/>
            <person name="Havlak P."/>
            <person name="Hellsten U."/>
            <person name="Kuo D.H."/>
            <person name="Larsson T."/>
            <person name="Lv J."/>
            <person name="Arendt D."/>
            <person name="Savage R."/>
            <person name="Osoegawa K."/>
            <person name="de Jong P."/>
            <person name="Grimwood J."/>
            <person name="Chapman J.A."/>
            <person name="Shapiro H."/>
            <person name="Aerts A."/>
            <person name="Otillar R.P."/>
            <person name="Terry A.Y."/>
            <person name="Boore J.L."/>
            <person name="Grigoriev I.V."/>
            <person name="Lindberg D.R."/>
            <person name="Seaver E.C."/>
            <person name="Weisblat D.A."/>
            <person name="Putnam N.H."/>
            <person name="Rokhsar D.S."/>
        </authorList>
    </citation>
    <scope>NUCLEOTIDE SEQUENCE</scope>
</reference>
<dbReference type="Pfam" id="PF05189">
    <property type="entry name" value="RTC_insert"/>
    <property type="match status" value="1"/>
</dbReference>
<dbReference type="FunCoup" id="T1EG77">
    <property type="interactions" value="1206"/>
</dbReference>
<dbReference type="InterPro" id="IPR013791">
    <property type="entry name" value="RNA3'-term_phos_cycl_insert"/>
</dbReference>
<dbReference type="CTD" id="20195579"/>
<dbReference type="HOGENOM" id="CLU_027882_1_0_1"/>